<name>A0ABN6YQE6_9MICO</name>
<keyword evidence="2" id="KW-1185">Reference proteome</keyword>
<dbReference type="Proteomes" id="UP001321421">
    <property type="component" value="Chromosome"/>
</dbReference>
<accession>A0ABN6YQE6</accession>
<dbReference type="Gene3D" id="3.40.50.1100">
    <property type="match status" value="1"/>
</dbReference>
<dbReference type="InterPro" id="IPR036052">
    <property type="entry name" value="TrpB-like_PALP_sf"/>
</dbReference>
<dbReference type="EMBL" id="AP027735">
    <property type="protein sequence ID" value="BDZ58235.1"/>
    <property type="molecule type" value="Genomic_DNA"/>
</dbReference>
<evidence type="ECO:0000313" key="2">
    <source>
        <dbReference type="Proteomes" id="UP001321421"/>
    </source>
</evidence>
<reference evidence="2" key="1">
    <citation type="journal article" date="2019" name="Int. J. Syst. Evol. Microbiol.">
        <title>The Global Catalogue of Microorganisms (GCM) 10K type strain sequencing project: providing services to taxonomists for standard genome sequencing and annotation.</title>
        <authorList>
            <consortium name="The Broad Institute Genomics Platform"/>
            <consortium name="The Broad Institute Genome Sequencing Center for Infectious Disease"/>
            <person name="Wu L."/>
            <person name="Ma J."/>
        </authorList>
    </citation>
    <scope>NUCLEOTIDE SEQUENCE [LARGE SCALE GENOMIC DNA]</scope>
    <source>
        <strain evidence="2">NBRC 110608</strain>
    </source>
</reference>
<sequence length="60" mass="6200">MKVGRELGPEGLVLVSLSGRGDKDVDTAARWFGLLSGEEIVEAEQKKAEEPVGESAGSGG</sequence>
<protein>
    <recommendedName>
        <fullName evidence="3">Tryptophan synthase</fullName>
    </recommendedName>
</protein>
<gene>
    <name evidence="1" type="ORF">GCM10025872_18920</name>
</gene>
<evidence type="ECO:0008006" key="3">
    <source>
        <dbReference type="Google" id="ProtNLM"/>
    </source>
</evidence>
<organism evidence="1 2">
    <name type="scientific">Barrientosiimonas endolithica</name>
    <dbReference type="NCBI Taxonomy" id="1535208"/>
    <lineage>
        <taxon>Bacteria</taxon>
        <taxon>Bacillati</taxon>
        <taxon>Actinomycetota</taxon>
        <taxon>Actinomycetes</taxon>
        <taxon>Micrococcales</taxon>
        <taxon>Dermacoccaceae</taxon>
        <taxon>Barrientosiimonas</taxon>
    </lineage>
</organism>
<proteinExistence type="predicted"/>
<evidence type="ECO:0000313" key="1">
    <source>
        <dbReference type="EMBL" id="BDZ58235.1"/>
    </source>
</evidence>